<protein>
    <recommendedName>
        <fullName evidence="2">LsmAD domain-containing protein</fullName>
    </recommendedName>
</protein>
<dbReference type="GeneID" id="54474810"/>
<dbReference type="PANTHER" id="PTHR12854:SF7">
    <property type="entry name" value="ATAXIN-2 HOMOLOG"/>
    <property type="match status" value="1"/>
</dbReference>
<dbReference type="InterPro" id="IPR025852">
    <property type="entry name" value="SM_dom_ATX"/>
</dbReference>
<feature type="compositionally biased region" description="Basic and acidic residues" evidence="1">
    <location>
        <begin position="538"/>
        <end position="553"/>
    </location>
</feature>
<proteinExistence type="predicted"/>
<dbReference type="EMBL" id="MU001640">
    <property type="protein sequence ID" value="KAF2479994.1"/>
    <property type="molecule type" value="Genomic_DNA"/>
</dbReference>
<dbReference type="Proteomes" id="UP000799767">
    <property type="component" value="Unassembled WGS sequence"/>
</dbReference>
<evidence type="ECO:0000313" key="4">
    <source>
        <dbReference type="Proteomes" id="UP000799767"/>
    </source>
</evidence>
<dbReference type="Pfam" id="PF14438">
    <property type="entry name" value="SM-ATX"/>
    <property type="match status" value="1"/>
</dbReference>
<feature type="compositionally biased region" description="Low complexity" evidence="1">
    <location>
        <begin position="410"/>
        <end position="431"/>
    </location>
</feature>
<organism evidence="3 4">
    <name type="scientific">Neohortaea acidophila</name>
    <dbReference type="NCBI Taxonomy" id="245834"/>
    <lineage>
        <taxon>Eukaryota</taxon>
        <taxon>Fungi</taxon>
        <taxon>Dikarya</taxon>
        <taxon>Ascomycota</taxon>
        <taxon>Pezizomycotina</taxon>
        <taxon>Dothideomycetes</taxon>
        <taxon>Dothideomycetidae</taxon>
        <taxon>Mycosphaerellales</taxon>
        <taxon>Teratosphaeriaceae</taxon>
        <taxon>Neohortaea</taxon>
    </lineage>
</organism>
<feature type="region of interest" description="Disordered" evidence="1">
    <location>
        <begin position="938"/>
        <end position="1070"/>
    </location>
</feature>
<feature type="region of interest" description="Disordered" evidence="1">
    <location>
        <begin position="538"/>
        <end position="653"/>
    </location>
</feature>
<dbReference type="GO" id="GO:0034063">
    <property type="term" value="P:stress granule assembly"/>
    <property type="evidence" value="ECO:0007669"/>
    <property type="project" value="TreeGrafter"/>
</dbReference>
<dbReference type="Pfam" id="PF06741">
    <property type="entry name" value="LsmAD"/>
    <property type="match status" value="1"/>
</dbReference>
<feature type="compositionally biased region" description="Low complexity" evidence="1">
    <location>
        <begin position="393"/>
        <end position="402"/>
    </location>
</feature>
<dbReference type="OrthoDB" id="2275718at2759"/>
<feature type="domain" description="LsmAD" evidence="2">
    <location>
        <begin position="288"/>
        <end position="360"/>
    </location>
</feature>
<dbReference type="InterPro" id="IPR009604">
    <property type="entry name" value="LsmAD_domain"/>
</dbReference>
<dbReference type="InterPro" id="IPR045117">
    <property type="entry name" value="ATXN2-like"/>
</dbReference>
<dbReference type="PANTHER" id="PTHR12854">
    <property type="entry name" value="ATAXIN 2-RELATED"/>
    <property type="match status" value="1"/>
</dbReference>
<evidence type="ECO:0000256" key="1">
    <source>
        <dbReference type="SAM" id="MobiDB-lite"/>
    </source>
</evidence>
<keyword evidence="4" id="KW-1185">Reference proteome</keyword>
<feature type="compositionally biased region" description="Polar residues" evidence="1">
    <location>
        <begin position="22"/>
        <end position="40"/>
    </location>
</feature>
<feature type="compositionally biased region" description="Polar residues" evidence="1">
    <location>
        <begin position="679"/>
        <end position="689"/>
    </location>
</feature>
<feature type="region of interest" description="Disordered" evidence="1">
    <location>
        <begin position="328"/>
        <end position="460"/>
    </location>
</feature>
<feature type="region of interest" description="Disordered" evidence="1">
    <location>
        <begin position="229"/>
        <end position="251"/>
    </location>
</feature>
<name>A0A6A6PJZ9_9PEZI</name>
<dbReference type="GO" id="GO:0003729">
    <property type="term" value="F:mRNA binding"/>
    <property type="evidence" value="ECO:0007669"/>
    <property type="project" value="TreeGrafter"/>
</dbReference>
<feature type="compositionally biased region" description="Basic and acidic residues" evidence="1">
    <location>
        <begin position="333"/>
        <end position="343"/>
    </location>
</feature>
<evidence type="ECO:0000259" key="2">
    <source>
        <dbReference type="SMART" id="SM01272"/>
    </source>
</evidence>
<feature type="region of interest" description="Disordered" evidence="1">
    <location>
        <begin position="668"/>
        <end position="689"/>
    </location>
</feature>
<sequence length="1070" mass="114555">MPISYVADMSAAAVNGSDADKSTTTPTENGAKQSQQAPGKSSSSNNNNGKALDAARNHAASPVDGQKDKQASAPLPRAWQGTNPITQRASTHTPNGTEKPLPKLPTNARTPGKSAANPHAEKHAHDRALFILSSFIGHDATLTLKDGAQFTGIFSGGSFESNSTHQYLLKMVKQTRAPTHQQANGNTELSQEYGGVGEDHAMSFDADDMASLAVSNVVLAAAAAPMQNGSASSSFRTDTEISGRDPTMPRGARELQRWEPDLDSNVDLSLGDSSATGWDQFAVNERMYGVESTYDESFYTTAIDTTNPLYKIREAEAARIAREIEGSAPVNDHVAEERQRDADGADGLDEEEKYSGVKRDSATLPKRSLNAYVPPSKRPITSAPTVPGAPFDPAIIASSLAKPSPPPPSTSEEVLESFTTTEPSTTSGEQTPAATESVASPPPSTAESSKKAGEKSAEDHVRNAADAFKQFANDQKLRARMTAEARRSTARAERNVRLNDLKKFAENFKIRSRVPDDLVPILAKDPHKQIEIQHRAEEAAKQEEVKVKEREAQKVAAATSPVPSASSQAAPPSPAPAEARSSFSQQQSSRARVMQNLRGVNVQQVPSKNVAPPSAATGANRAYPRSTQAPSDLRIPTGPATAPGENPLSPTAATKLNVKAFEFRPAANTFAPAGPSPSPGRTAQSSMDRSQVSERNIKAPASFFAKDKKAIAAAERKDIGDRQRPVKRALEADYTNEQRKANAANGGLPKPYQTPPTWPYSEANVNASYKDSLVKNQGMSTGPSPMHTPNPNAHMPHQHQLPPHLQGTPMSTPSRQGYMPPPPQGPQMYDPRMQQFGPNGSVQSSPRFPHAQVSFNGQMPGMSMPPYGGQQMQGYGMSPNMSYRQLNPPPQQQMMMMQPNMQHNQMAPMPGQYPPRGPGGGPPFNTQMMQGGMPMIQQGSTPSPYMHAPQPGGQPYSPMPPQQQQQNMPGHIQHPGYAGSPRGHMMQHSGSHQGFQPGGMMPPQQQQQQPYSAGPGQGYPYHMQQRQMSSGGGAGGYPHMTPRQQYSAPMQPSPGMPGGQQGQGQGDGSG</sequence>
<feature type="region of interest" description="Disordered" evidence="1">
    <location>
        <begin position="776"/>
        <end position="808"/>
    </location>
</feature>
<feature type="compositionally biased region" description="Polar residues" evidence="1">
    <location>
        <begin position="80"/>
        <end position="96"/>
    </location>
</feature>
<feature type="compositionally biased region" description="Low complexity" evidence="1">
    <location>
        <begin position="949"/>
        <end position="970"/>
    </location>
</feature>
<feature type="compositionally biased region" description="Low complexity" evidence="1">
    <location>
        <begin position="993"/>
        <end position="1021"/>
    </location>
</feature>
<dbReference type="SMART" id="SM01272">
    <property type="entry name" value="LsmAD"/>
    <property type="match status" value="1"/>
</dbReference>
<feature type="compositionally biased region" description="Basic and acidic residues" evidence="1">
    <location>
        <begin position="448"/>
        <end position="460"/>
    </location>
</feature>
<feature type="compositionally biased region" description="Gly residues" evidence="1">
    <location>
        <begin position="1056"/>
        <end position="1070"/>
    </location>
</feature>
<feature type="compositionally biased region" description="Low complexity" evidence="1">
    <location>
        <begin position="554"/>
        <end position="592"/>
    </location>
</feature>
<feature type="region of interest" description="Disordered" evidence="1">
    <location>
        <begin position="1"/>
        <end position="122"/>
    </location>
</feature>
<reference evidence="3" key="1">
    <citation type="journal article" date="2020" name="Stud. Mycol.">
        <title>101 Dothideomycetes genomes: a test case for predicting lifestyles and emergence of pathogens.</title>
        <authorList>
            <person name="Haridas S."/>
            <person name="Albert R."/>
            <person name="Binder M."/>
            <person name="Bloem J."/>
            <person name="Labutti K."/>
            <person name="Salamov A."/>
            <person name="Andreopoulos B."/>
            <person name="Baker S."/>
            <person name="Barry K."/>
            <person name="Bills G."/>
            <person name="Bluhm B."/>
            <person name="Cannon C."/>
            <person name="Castanera R."/>
            <person name="Culley D."/>
            <person name="Daum C."/>
            <person name="Ezra D."/>
            <person name="Gonzalez J."/>
            <person name="Henrissat B."/>
            <person name="Kuo A."/>
            <person name="Liang C."/>
            <person name="Lipzen A."/>
            <person name="Lutzoni F."/>
            <person name="Magnuson J."/>
            <person name="Mondo S."/>
            <person name="Nolan M."/>
            <person name="Ohm R."/>
            <person name="Pangilinan J."/>
            <person name="Park H.-J."/>
            <person name="Ramirez L."/>
            <person name="Alfaro M."/>
            <person name="Sun H."/>
            <person name="Tritt A."/>
            <person name="Yoshinaga Y."/>
            <person name="Zwiers L.-H."/>
            <person name="Turgeon B."/>
            <person name="Goodwin S."/>
            <person name="Spatafora J."/>
            <person name="Crous P."/>
            <person name="Grigoriev I."/>
        </authorList>
    </citation>
    <scope>NUCLEOTIDE SEQUENCE</scope>
    <source>
        <strain evidence="3">CBS 113389</strain>
    </source>
</reference>
<evidence type="ECO:0000313" key="3">
    <source>
        <dbReference type="EMBL" id="KAF2479994.1"/>
    </source>
</evidence>
<dbReference type="GO" id="GO:0010494">
    <property type="term" value="C:cytoplasmic stress granule"/>
    <property type="evidence" value="ECO:0007669"/>
    <property type="project" value="TreeGrafter"/>
</dbReference>
<accession>A0A6A6PJZ9</accession>
<gene>
    <name evidence="3" type="ORF">BDY17DRAFT_29880</name>
</gene>
<dbReference type="AlphaFoldDB" id="A0A6A6PJZ9"/>
<dbReference type="RefSeq" id="XP_033586564.1">
    <property type="nucleotide sequence ID" value="XM_033733808.1"/>
</dbReference>
<feature type="compositionally biased region" description="Polar residues" evidence="1">
    <location>
        <begin position="776"/>
        <end position="791"/>
    </location>
</feature>